<protein>
    <recommendedName>
        <fullName evidence="5">Phasin protein</fullName>
    </recommendedName>
</protein>
<dbReference type="RefSeq" id="WP_007587077.1">
    <property type="nucleotide sequence ID" value="NZ_AKAU01000147.1"/>
</dbReference>
<keyword evidence="3" id="KW-1185">Reference proteome</keyword>
<dbReference type="KEGG" id="phs:C2L64_31095"/>
<proteinExistence type="predicted"/>
<evidence type="ECO:0000313" key="1">
    <source>
        <dbReference type="EMBL" id="AUT72579.1"/>
    </source>
</evidence>
<reference evidence="1 4" key="2">
    <citation type="submission" date="2018-01" db="EMBL/GenBank/DDBJ databases">
        <title>Species boundaries and ecological features among Paraburkholderia terrae DSMZ17804T, P. hospita DSMZ17164T and P. caribensis DSMZ13236T.</title>
        <authorList>
            <person name="Pratama A.A."/>
        </authorList>
    </citation>
    <scope>NUCLEOTIDE SEQUENCE [LARGE SCALE GENOMIC DNA]</scope>
    <source>
        <strain evidence="1 4">DSM 17164</strain>
    </source>
</reference>
<dbReference type="AlphaFoldDB" id="A0AAJ4T1I8"/>
<evidence type="ECO:0000313" key="4">
    <source>
        <dbReference type="Proteomes" id="UP000236649"/>
    </source>
</evidence>
<reference evidence="2 3" key="1">
    <citation type="journal article" date="2012" name="J. Bacteriol.">
        <title>Draft Genome Sequence of the Soil Bacterium Burkholderia terrae Strain BS001, Which Interacts with Fungal Surface Structures.</title>
        <authorList>
            <person name="Nazir R."/>
            <person name="Hansen M.A."/>
            <person name="Sorensen S."/>
            <person name="van Elsas J.D."/>
        </authorList>
    </citation>
    <scope>NUCLEOTIDE SEQUENCE [LARGE SCALE GENOMIC DNA]</scope>
    <source>
        <strain evidence="2 3">BS001</strain>
    </source>
</reference>
<sequence length="167" mass="18094">MKREPDAVAPFELCRTELAAPLHVTRVAEDWCRDLNALESRVIARDRDALCRVEAALSQSGDWYGLVNTIQSATRNYANESLSIWGDACMQTARRQAELMEAFTSASSAWRALCFAPLQKLPGIDAPMGSFSAWLRACQDAIVHGVESAHDECVAHSPAGQATGTGG</sequence>
<evidence type="ECO:0000313" key="3">
    <source>
        <dbReference type="Proteomes" id="UP000004980"/>
    </source>
</evidence>
<dbReference type="EMBL" id="CP026106">
    <property type="protein sequence ID" value="AUT72579.1"/>
    <property type="molecule type" value="Genomic_DNA"/>
</dbReference>
<evidence type="ECO:0008006" key="5">
    <source>
        <dbReference type="Google" id="ProtNLM"/>
    </source>
</evidence>
<evidence type="ECO:0000313" key="2">
    <source>
        <dbReference type="EMBL" id="EIM97616.1"/>
    </source>
</evidence>
<gene>
    <name evidence="1" type="ORF">C2L64_31095</name>
    <name evidence="2" type="ORF">WQE_28236</name>
</gene>
<name>A0AAJ4T1I8_9BURK</name>
<dbReference type="Proteomes" id="UP000004980">
    <property type="component" value="Unassembled WGS sequence"/>
</dbReference>
<dbReference type="Proteomes" id="UP000236649">
    <property type="component" value="Chromosome 2"/>
</dbReference>
<organism evidence="1 4">
    <name type="scientific">Paraburkholderia hospita</name>
    <dbReference type="NCBI Taxonomy" id="169430"/>
    <lineage>
        <taxon>Bacteria</taxon>
        <taxon>Pseudomonadati</taxon>
        <taxon>Pseudomonadota</taxon>
        <taxon>Betaproteobacteria</taxon>
        <taxon>Burkholderiales</taxon>
        <taxon>Burkholderiaceae</taxon>
        <taxon>Paraburkholderia</taxon>
    </lineage>
</organism>
<dbReference type="GeneID" id="55532753"/>
<accession>A0AAJ4T1I8</accession>
<dbReference type="EMBL" id="AKAU01000147">
    <property type="protein sequence ID" value="EIM97616.1"/>
    <property type="molecule type" value="Genomic_DNA"/>
</dbReference>